<dbReference type="Gene3D" id="3.90.230.10">
    <property type="entry name" value="Creatinase/methionine aminopeptidase superfamily"/>
    <property type="match status" value="1"/>
</dbReference>
<name>A0A7X1NY15_9DEIO</name>
<dbReference type="PANTHER" id="PTHR46112">
    <property type="entry name" value="AMINOPEPTIDASE"/>
    <property type="match status" value="1"/>
</dbReference>
<evidence type="ECO:0000313" key="3">
    <source>
        <dbReference type="EMBL" id="MPY67905.1"/>
    </source>
</evidence>
<organism evidence="3 4">
    <name type="scientific">Deinococcus terrestris</name>
    <dbReference type="NCBI Taxonomy" id="2651870"/>
    <lineage>
        <taxon>Bacteria</taxon>
        <taxon>Thermotogati</taxon>
        <taxon>Deinococcota</taxon>
        <taxon>Deinococci</taxon>
        <taxon>Deinococcales</taxon>
        <taxon>Deinococcaceae</taxon>
        <taxon>Deinococcus</taxon>
    </lineage>
</organism>
<dbReference type="Pfam" id="PF01321">
    <property type="entry name" value="Creatinase_N"/>
    <property type="match status" value="1"/>
</dbReference>
<dbReference type="InterPro" id="IPR029149">
    <property type="entry name" value="Creatin/AminoP/Spt16_N"/>
</dbReference>
<dbReference type="EMBL" id="WBSL01000011">
    <property type="protein sequence ID" value="MPY67905.1"/>
    <property type="molecule type" value="Genomic_DNA"/>
</dbReference>
<dbReference type="InterPro" id="IPR000994">
    <property type="entry name" value="Pept_M24"/>
</dbReference>
<feature type="domain" description="Peptidase M24" evidence="1">
    <location>
        <begin position="167"/>
        <end position="382"/>
    </location>
</feature>
<dbReference type="Gene3D" id="3.40.350.10">
    <property type="entry name" value="Creatinase/prolidase N-terminal domain"/>
    <property type="match status" value="1"/>
</dbReference>
<dbReference type="SUPFAM" id="SSF55920">
    <property type="entry name" value="Creatinase/aminopeptidase"/>
    <property type="match status" value="1"/>
</dbReference>
<protein>
    <submittedName>
        <fullName evidence="3">Aminopeptidase P family protein</fullName>
    </submittedName>
</protein>
<comment type="caution">
    <text evidence="3">The sequence shown here is derived from an EMBL/GenBank/DDBJ whole genome shotgun (WGS) entry which is preliminary data.</text>
</comment>
<keyword evidence="4" id="KW-1185">Reference proteome</keyword>
<keyword evidence="3" id="KW-0645">Protease</keyword>
<dbReference type="PANTHER" id="PTHR46112:SF2">
    <property type="entry name" value="XAA-PRO AMINOPEPTIDASE P-RELATED"/>
    <property type="match status" value="1"/>
</dbReference>
<dbReference type="InterPro" id="IPR036005">
    <property type="entry name" value="Creatinase/aminopeptidase-like"/>
</dbReference>
<gene>
    <name evidence="3" type="ORF">F8S09_14660</name>
</gene>
<dbReference type="AlphaFoldDB" id="A0A7X1NY15"/>
<dbReference type="GO" id="GO:0004177">
    <property type="term" value="F:aminopeptidase activity"/>
    <property type="evidence" value="ECO:0007669"/>
    <property type="project" value="UniProtKB-KW"/>
</dbReference>
<dbReference type="Proteomes" id="UP000484842">
    <property type="component" value="Unassembled WGS sequence"/>
</dbReference>
<reference evidence="3 4" key="1">
    <citation type="submission" date="2019-10" db="EMBL/GenBank/DDBJ databases">
        <title>Deinococcus sp. isolated from soil.</title>
        <authorList>
            <person name="Li Y."/>
            <person name="Wang J."/>
        </authorList>
    </citation>
    <scope>NUCLEOTIDE SEQUENCE [LARGE SCALE GENOMIC DNA]</scope>
    <source>
        <strain evidence="3 4">SDU3-2</strain>
    </source>
</reference>
<dbReference type="RefSeq" id="WP_152872220.1">
    <property type="nucleotide sequence ID" value="NZ_WBSL01000011.1"/>
</dbReference>
<evidence type="ECO:0000259" key="2">
    <source>
        <dbReference type="Pfam" id="PF01321"/>
    </source>
</evidence>
<evidence type="ECO:0000313" key="4">
    <source>
        <dbReference type="Proteomes" id="UP000484842"/>
    </source>
</evidence>
<accession>A0A7X1NY15</accession>
<sequence length="403" mass="44130">MIATRLEIGAVEYAARRTQLALTLQQQELDLMVVFGPTRVAYLTGFFFAATERPVALLLSSDGAVSVLLPDIEASHFASQCPDLPAPVTYPEYPGGGSGRHPLQVLGAHLRQQFPQARRIAADHDGYENRWGYRGPVLSAVLETPVRVKLELIDDQRAVKSPAEVALIREACRWGDHAHRLMQDAITVGSNELLVSHGASLQATREMLESLGDAYVPKAREGLPANTMFITGANTAYPHGLHRNTGVRVSDVLVTGAYGTVGGYESELERTMHVGEPTLQFVEYFEAMVAAQDVALQAIRPGRTCASVETEVRQFIRDELGLDHLVRHHTGHAFGLEGHEHPFLDLDDPTPILPGMIFSVEPGLYVPDLAGFRHSDTIVVTEDGAERLSLYPRDLDSLIIHPA</sequence>
<keyword evidence="3" id="KW-0378">Hydrolase</keyword>
<proteinExistence type="predicted"/>
<keyword evidence="3" id="KW-0031">Aminopeptidase</keyword>
<evidence type="ECO:0000259" key="1">
    <source>
        <dbReference type="Pfam" id="PF00557"/>
    </source>
</evidence>
<dbReference type="InterPro" id="IPR000587">
    <property type="entry name" value="Creatinase_N"/>
</dbReference>
<dbReference type="InterPro" id="IPR050659">
    <property type="entry name" value="Peptidase_M24B"/>
</dbReference>
<feature type="domain" description="Creatinase N-terminal" evidence="2">
    <location>
        <begin position="16"/>
        <end position="125"/>
    </location>
</feature>
<dbReference type="Pfam" id="PF00557">
    <property type="entry name" value="Peptidase_M24"/>
    <property type="match status" value="1"/>
</dbReference>
<dbReference type="CDD" id="cd01066">
    <property type="entry name" value="APP_MetAP"/>
    <property type="match status" value="1"/>
</dbReference>
<dbReference type="SUPFAM" id="SSF53092">
    <property type="entry name" value="Creatinase/prolidase N-terminal domain"/>
    <property type="match status" value="1"/>
</dbReference>